<dbReference type="RefSeq" id="WP_286353791.1">
    <property type="nucleotide sequence ID" value="NZ_AP027079.1"/>
</dbReference>
<evidence type="ECO:0000256" key="5">
    <source>
        <dbReference type="ARBA" id="ARBA00022692"/>
    </source>
</evidence>
<evidence type="ECO:0000259" key="9">
    <source>
        <dbReference type="Pfam" id="PF00482"/>
    </source>
</evidence>
<dbReference type="EMBL" id="AP027079">
    <property type="protein sequence ID" value="BDU70072.1"/>
    <property type="molecule type" value="Genomic_DNA"/>
</dbReference>
<dbReference type="PANTHER" id="PTHR30012">
    <property type="entry name" value="GENERAL SECRETION PATHWAY PROTEIN"/>
    <property type="match status" value="1"/>
</dbReference>
<keyword evidence="7 8" id="KW-0472">Membrane</keyword>
<dbReference type="PRINTS" id="PR00812">
    <property type="entry name" value="BCTERIALGSPF"/>
</dbReference>
<evidence type="ECO:0000256" key="7">
    <source>
        <dbReference type="ARBA" id="ARBA00023136"/>
    </source>
</evidence>
<keyword evidence="5 8" id="KW-0812">Transmembrane</keyword>
<accession>A0ABN6V141</accession>
<keyword evidence="11" id="KW-1185">Reference proteome</keyword>
<evidence type="ECO:0000256" key="6">
    <source>
        <dbReference type="ARBA" id="ARBA00022989"/>
    </source>
</evidence>
<protein>
    <submittedName>
        <fullName evidence="10">Type II secretion system protein F</fullName>
    </submittedName>
</protein>
<keyword evidence="6 8" id="KW-1133">Transmembrane helix</keyword>
<evidence type="ECO:0000313" key="11">
    <source>
        <dbReference type="Proteomes" id="UP001242010"/>
    </source>
</evidence>
<dbReference type="Gene3D" id="1.20.81.30">
    <property type="entry name" value="Type II secretion system (T2SS), domain F"/>
    <property type="match status" value="2"/>
</dbReference>
<sequence>MPAYAWKGKNRMGEVQEGVLVSDSRDSAANTLKRNGIEVMSVNLMAGKSSKSIGKVRPKELAIFTRQFSVMIDAGLPLVQCLEILGAQQQNKGFQRIIEAVRGDVEQGLTLQAALSKHPKAFNDLYVNMVGAGESGGILDIILQRLSGYIEKAVKLTAKVKGAMTYPIAVITIAIAVVVIIMVKVIPVFSAMYDGLGSKLPFPTLVCIALSNALINYSWLIILAVALIVVGLRQYYKTMAGRLQIDALLLKIPIIGDVLRKVAVARFCRTLGTLISSGVPILEGMDITAKTAGNMVIQNAILKSKDAVEQGRNISTPLAETKVFPPMVVQMVGVGEATGALDAMLSKVADFYEDEVDNAVTNLTSLMEPVMIAMLGGIIGFIVIAMYLPIFNLANVFGKD</sequence>
<evidence type="ECO:0000256" key="3">
    <source>
        <dbReference type="ARBA" id="ARBA00022475"/>
    </source>
</evidence>
<feature type="domain" description="Type II secretion system protein GspF" evidence="9">
    <location>
        <begin position="64"/>
        <end position="187"/>
    </location>
</feature>
<evidence type="ECO:0000256" key="8">
    <source>
        <dbReference type="SAM" id="Phobius"/>
    </source>
</evidence>
<dbReference type="InterPro" id="IPR042094">
    <property type="entry name" value="T2SS_GspF_sf"/>
</dbReference>
<feature type="domain" description="Type II secretion system protein GspF" evidence="9">
    <location>
        <begin position="267"/>
        <end position="389"/>
    </location>
</feature>
<keyword evidence="4" id="KW-0997">Cell inner membrane</keyword>
<dbReference type="Proteomes" id="UP001242010">
    <property type="component" value="Chromosome"/>
</dbReference>
<evidence type="ECO:0000256" key="4">
    <source>
        <dbReference type="ARBA" id="ARBA00022519"/>
    </source>
</evidence>
<feature type="transmembrane region" description="Helical" evidence="8">
    <location>
        <begin position="370"/>
        <end position="390"/>
    </location>
</feature>
<reference evidence="11" key="1">
    <citation type="journal article" date="2023" name="Int. J. Syst. Evol. Microbiol.">
        <title>Mesoterricola silvestris gen. nov., sp. nov., Mesoterricola sediminis sp. nov., Geothrix oryzae sp. nov., Geothrix edaphica sp. nov., Geothrix rubra sp. nov., and Geothrix limicola sp. nov., six novel members of Acidobacteriota isolated from soils.</title>
        <authorList>
            <person name="Itoh H."/>
            <person name="Sugisawa Y."/>
            <person name="Mise K."/>
            <person name="Xu Z."/>
            <person name="Kuniyasu M."/>
            <person name="Ushijima N."/>
            <person name="Kawano K."/>
            <person name="Kobayashi E."/>
            <person name="Shiratori Y."/>
            <person name="Masuda Y."/>
            <person name="Senoo K."/>
        </authorList>
    </citation>
    <scope>NUCLEOTIDE SEQUENCE [LARGE SCALE GENOMIC DNA]</scope>
    <source>
        <strain evidence="11">Red222</strain>
    </source>
</reference>
<comment type="similarity">
    <text evidence="2">Belongs to the GSP F family.</text>
</comment>
<proteinExistence type="inferred from homology"/>
<evidence type="ECO:0000256" key="1">
    <source>
        <dbReference type="ARBA" id="ARBA00004429"/>
    </source>
</evidence>
<gene>
    <name evidence="10" type="primary">pilC_1</name>
    <name evidence="10" type="ORF">GETHOR_21730</name>
</gene>
<evidence type="ECO:0000313" key="10">
    <source>
        <dbReference type="EMBL" id="BDU70072.1"/>
    </source>
</evidence>
<feature type="transmembrane region" description="Helical" evidence="8">
    <location>
        <begin position="213"/>
        <end position="232"/>
    </location>
</feature>
<name>A0ABN6V141_9BACT</name>
<keyword evidence="3" id="KW-1003">Cell membrane</keyword>
<evidence type="ECO:0000256" key="2">
    <source>
        <dbReference type="ARBA" id="ARBA00005745"/>
    </source>
</evidence>
<dbReference type="InterPro" id="IPR003004">
    <property type="entry name" value="GspF/PilC"/>
</dbReference>
<feature type="transmembrane region" description="Helical" evidence="8">
    <location>
        <begin position="168"/>
        <end position="193"/>
    </location>
</feature>
<dbReference type="PANTHER" id="PTHR30012:SF7">
    <property type="entry name" value="PROTEIN TRANSPORT PROTEIN HOFC HOMOLOG"/>
    <property type="match status" value="1"/>
</dbReference>
<organism evidence="10 11">
    <name type="scientific">Geothrix oryzae</name>
    <dbReference type="NCBI Taxonomy" id="2927975"/>
    <lineage>
        <taxon>Bacteria</taxon>
        <taxon>Pseudomonadati</taxon>
        <taxon>Acidobacteriota</taxon>
        <taxon>Holophagae</taxon>
        <taxon>Holophagales</taxon>
        <taxon>Holophagaceae</taxon>
        <taxon>Geothrix</taxon>
    </lineage>
</organism>
<dbReference type="Pfam" id="PF00482">
    <property type="entry name" value="T2SSF"/>
    <property type="match status" value="2"/>
</dbReference>
<comment type="subcellular location">
    <subcellularLocation>
        <location evidence="1">Cell inner membrane</location>
        <topology evidence="1">Multi-pass membrane protein</topology>
    </subcellularLocation>
</comment>
<dbReference type="InterPro" id="IPR018076">
    <property type="entry name" value="T2SS_GspF_dom"/>
</dbReference>